<evidence type="ECO:0000259" key="7">
    <source>
        <dbReference type="Pfam" id="PF03876"/>
    </source>
</evidence>
<dbReference type="InterPro" id="IPR005576">
    <property type="entry name" value="Rpb7-like_N"/>
</dbReference>
<reference evidence="9" key="1">
    <citation type="journal article" date="2023" name="Mol. Phylogenet. Evol.">
        <title>Genome-scale phylogeny and comparative genomics of the fungal order Sordariales.</title>
        <authorList>
            <person name="Hensen N."/>
            <person name="Bonometti L."/>
            <person name="Westerberg I."/>
            <person name="Brannstrom I.O."/>
            <person name="Guillou S."/>
            <person name="Cros-Aarteil S."/>
            <person name="Calhoun S."/>
            <person name="Haridas S."/>
            <person name="Kuo A."/>
            <person name="Mondo S."/>
            <person name="Pangilinan J."/>
            <person name="Riley R."/>
            <person name="LaButti K."/>
            <person name="Andreopoulos B."/>
            <person name="Lipzen A."/>
            <person name="Chen C."/>
            <person name="Yan M."/>
            <person name="Daum C."/>
            <person name="Ng V."/>
            <person name="Clum A."/>
            <person name="Steindorff A."/>
            <person name="Ohm R.A."/>
            <person name="Martin F."/>
            <person name="Silar P."/>
            <person name="Natvig D.O."/>
            <person name="Lalanne C."/>
            <person name="Gautier V."/>
            <person name="Ament-Velasquez S.L."/>
            <person name="Kruys A."/>
            <person name="Hutchinson M.I."/>
            <person name="Powell A.J."/>
            <person name="Barry K."/>
            <person name="Miller A.N."/>
            <person name="Grigoriev I.V."/>
            <person name="Debuchy R."/>
            <person name="Gladieux P."/>
            <person name="Hiltunen Thoren M."/>
            <person name="Johannesson H."/>
        </authorList>
    </citation>
    <scope>NUCLEOTIDE SEQUENCE</scope>
    <source>
        <strain evidence="9">CBS 990.96</strain>
    </source>
</reference>
<dbReference type="Proteomes" id="UP001301958">
    <property type="component" value="Unassembled WGS sequence"/>
</dbReference>
<keyword evidence="5 6" id="KW-0539">Nucleus</keyword>
<dbReference type="Pfam" id="PF03876">
    <property type="entry name" value="SHS2_Rpb7-N"/>
    <property type="match status" value="1"/>
</dbReference>
<name>A0AAN6YM66_9PEZI</name>
<evidence type="ECO:0000256" key="4">
    <source>
        <dbReference type="ARBA" id="ARBA00023163"/>
    </source>
</evidence>
<comment type="similarity">
    <text evidence="2">Belongs to the eukaryotic RPB7/RPC8 RNA polymerase subunit family.</text>
</comment>
<dbReference type="CDD" id="cd04330">
    <property type="entry name" value="RNAP_III_Rpc25_N"/>
    <property type="match status" value="1"/>
</dbReference>
<sequence>MFILTKIADVIQIHPKEFGVLSIHALTDAINTKYANKLVLGVGLCICLQDILWHSEGLLGQGDGLASVNAEFTIVVFRPFKSEVIQARIASQTAEGMRLSTEFFDNIYVPRNYLPDDCEFRPVDGIWVWKSDGQELFYDNNEIVRIRICGEEWHDQASVDPVDMADESAEALALSGRRPMYQIIGSMDDVGLGACIWWDE</sequence>
<gene>
    <name evidence="9" type="ORF">QBC38DRAFT_491282</name>
</gene>
<keyword evidence="3 6" id="KW-0240">DNA-directed RNA polymerase</keyword>
<keyword evidence="10" id="KW-1185">Reference proteome</keyword>
<reference evidence="9" key="2">
    <citation type="submission" date="2023-05" db="EMBL/GenBank/DDBJ databases">
        <authorList>
            <consortium name="Lawrence Berkeley National Laboratory"/>
            <person name="Steindorff A."/>
            <person name="Hensen N."/>
            <person name="Bonometti L."/>
            <person name="Westerberg I."/>
            <person name="Brannstrom I.O."/>
            <person name="Guillou S."/>
            <person name="Cros-Aarteil S."/>
            <person name="Calhoun S."/>
            <person name="Haridas S."/>
            <person name="Kuo A."/>
            <person name="Mondo S."/>
            <person name="Pangilinan J."/>
            <person name="Riley R."/>
            <person name="Labutti K."/>
            <person name="Andreopoulos B."/>
            <person name="Lipzen A."/>
            <person name="Chen C."/>
            <person name="Yanf M."/>
            <person name="Daum C."/>
            <person name="Ng V."/>
            <person name="Clum A."/>
            <person name="Ohm R."/>
            <person name="Martin F."/>
            <person name="Silar P."/>
            <person name="Natvig D."/>
            <person name="Lalanne C."/>
            <person name="Gautier V."/>
            <person name="Ament-Velasquez S.L."/>
            <person name="Kruys A."/>
            <person name="Hutchinson M.I."/>
            <person name="Powell A.J."/>
            <person name="Barry K."/>
            <person name="Miller A.N."/>
            <person name="Grigoriev I.V."/>
            <person name="Debuchy R."/>
            <person name="Gladieux P."/>
            <person name="Thoren M.H."/>
            <person name="Johannesson H."/>
        </authorList>
    </citation>
    <scope>NUCLEOTIDE SEQUENCE</scope>
    <source>
        <strain evidence="9">CBS 990.96</strain>
    </source>
</reference>
<dbReference type="GO" id="GO:0055029">
    <property type="term" value="C:nuclear DNA-directed RNA polymerase complex"/>
    <property type="evidence" value="ECO:0007669"/>
    <property type="project" value="UniProtKB-ARBA"/>
</dbReference>
<dbReference type="GO" id="GO:0005666">
    <property type="term" value="C:RNA polymerase III complex"/>
    <property type="evidence" value="ECO:0007669"/>
    <property type="project" value="TreeGrafter"/>
</dbReference>
<dbReference type="PANTHER" id="PTHR12709:SF1">
    <property type="entry name" value="DNA-DIRECTED RNA POLYMERASE III SUBUNIT RPC8"/>
    <property type="match status" value="1"/>
</dbReference>
<dbReference type="Gene3D" id="2.40.50.140">
    <property type="entry name" value="Nucleic acid-binding proteins"/>
    <property type="match status" value="1"/>
</dbReference>
<dbReference type="InterPro" id="IPR045113">
    <property type="entry name" value="Rpb7-like"/>
</dbReference>
<evidence type="ECO:0000313" key="10">
    <source>
        <dbReference type="Proteomes" id="UP001301958"/>
    </source>
</evidence>
<dbReference type="Pfam" id="PF08292">
    <property type="entry name" value="RNA_pol_Rbc25"/>
    <property type="match status" value="1"/>
</dbReference>
<dbReference type="Gene3D" id="3.30.1490.120">
    <property type="entry name" value="RNA polymerase Rpb7-like, N-terminal domain"/>
    <property type="match status" value="1"/>
</dbReference>
<dbReference type="AlphaFoldDB" id="A0AAN6YM66"/>
<evidence type="ECO:0000259" key="8">
    <source>
        <dbReference type="Pfam" id="PF08292"/>
    </source>
</evidence>
<dbReference type="InterPro" id="IPR013238">
    <property type="entry name" value="RNA_pol_III_Rbc25"/>
</dbReference>
<proteinExistence type="inferred from homology"/>
<dbReference type="EMBL" id="MU865512">
    <property type="protein sequence ID" value="KAK4221824.1"/>
    <property type="molecule type" value="Genomic_DNA"/>
</dbReference>
<dbReference type="GO" id="GO:0006384">
    <property type="term" value="P:transcription initiation at RNA polymerase III promoter"/>
    <property type="evidence" value="ECO:0007669"/>
    <property type="project" value="TreeGrafter"/>
</dbReference>
<feature type="domain" description="RNA polymerase III subunit Rpc25" evidence="8">
    <location>
        <begin position="83"/>
        <end position="198"/>
    </location>
</feature>
<evidence type="ECO:0000256" key="2">
    <source>
        <dbReference type="ARBA" id="ARBA00009307"/>
    </source>
</evidence>
<evidence type="ECO:0000256" key="3">
    <source>
        <dbReference type="ARBA" id="ARBA00022478"/>
    </source>
</evidence>
<dbReference type="SUPFAM" id="SSF50249">
    <property type="entry name" value="Nucleic acid-binding proteins"/>
    <property type="match status" value="1"/>
</dbReference>
<keyword evidence="4 6" id="KW-0804">Transcription</keyword>
<evidence type="ECO:0000256" key="1">
    <source>
        <dbReference type="ARBA" id="ARBA00004123"/>
    </source>
</evidence>
<evidence type="ECO:0000313" key="9">
    <source>
        <dbReference type="EMBL" id="KAK4221824.1"/>
    </source>
</evidence>
<comment type="function">
    <text evidence="6">DNA-dependent RNA polymerase which catalyzes the transcription of DNA into RNA using the four ribonucleoside triphosphates as substrates.</text>
</comment>
<feature type="domain" description="RNA polymerase Rpb7-like N-terminal" evidence="7">
    <location>
        <begin position="9"/>
        <end position="64"/>
    </location>
</feature>
<comment type="caution">
    <text evidence="9">The sequence shown here is derived from an EMBL/GenBank/DDBJ whole genome shotgun (WGS) entry which is preliminary data.</text>
</comment>
<comment type="subcellular location">
    <subcellularLocation>
        <location evidence="1 6">Nucleus</location>
    </subcellularLocation>
</comment>
<protein>
    <recommendedName>
        <fullName evidence="6">DNA-directed RNA polymerase subunit</fullName>
    </recommendedName>
</protein>
<accession>A0AAN6YM66</accession>
<dbReference type="InterPro" id="IPR036898">
    <property type="entry name" value="RNA_pol_Rpb7-like_N_sf"/>
</dbReference>
<dbReference type="PANTHER" id="PTHR12709">
    <property type="entry name" value="DNA-DIRECTED RNA POLYMERASE II, III"/>
    <property type="match status" value="1"/>
</dbReference>
<dbReference type="SUPFAM" id="SSF88798">
    <property type="entry name" value="N-terminal, heterodimerisation domain of RBP7 (RpoE)"/>
    <property type="match status" value="1"/>
</dbReference>
<dbReference type="InterPro" id="IPR012340">
    <property type="entry name" value="NA-bd_OB-fold"/>
</dbReference>
<evidence type="ECO:0000256" key="5">
    <source>
        <dbReference type="ARBA" id="ARBA00023242"/>
    </source>
</evidence>
<organism evidence="9 10">
    <name type="scientific">Podospora fimiseda</name>
    <dbReference type="NCBI Taxonomy" id="252190"/>
    <lineage>
        <taxon>Eukaryota</taxon>
        <taxon>Fungi</taxon>
        <taxon>Dikarya</taxon>
        <taxon>Ascomycota</taxon>
        <taxon>Pezizomycotina</taxon>
        <taxon>Sordariomycetes</taxon>
        <taxon>Sordariomycetidae</taxon>
        <taxon>Sordariales</taxon>
        <taxon>Podosporaceae</taxon>
        <taxon>Podospora</taxon>
    </lineage>
</organism>
<evidence type="ECO:0000256" key="6">
    <source>
        <dbReference type="RuleBase" id="RU369086"/>
    </source>
</evidence>